<gene>
    <name evidence="11" type="ORF">C2E25_07270</name>
</gene>
<keyword evidence="2" id="KW-1003">Cell membrane</keyword>
<evidence type="ECO:0000313" key="11">
    <source>
        <dbReference type="EMBL" id="PNU20512.1"/>
    </source>
</evidence>
<feature type="transmembrane region" description="Helical" evidence="9">
    <location>
        <begin position="83"/>
        <end position="107"/>
    </location>
</feature>
<name>A0A2K2HB35_9BACT</name>
<dbReference type="EMBL" id="PPFX01000012">
    <property type="protein sequence ID" value="PNU20512.1"/>
    <property type="molecule type" value="Genomic_DNA"/>
</dbReference>
<protein>
    <submittedName>
        <fullName evidence="11">Sulfatase</fullName>
    </submittedName>
</protein>
<dbReference type="InterPro" id="IPR050448">
    <property type="entry name" value="OpgB/LTA_synthase_biosynth"/>
</dbReference>
<dbReference type="InterPro" id="IPR017850">
    <property type="entry name" value="Alkaline_phosphatase_core_sf"/>
</dbReference>
<feature type="binding site" evidence="8">
    <location>
        <position position="322"/>
    </location>
    <ligand>
        <name>Mn(2+)</name>
        <dbReference type="ChEBI" id="CHEBI:29035"/>
    </ligand>
</feature>
<keyword evidence="5 9" id="KW-0472">Membrane</keyword>
<evidence type="ECO:0000256" key="2">
    <source>
        <dbReference type="ARBA" id="ARBA00022475"/>
    </source>
</evidence>
<dbReference type="PANTHER" id="PTHR47371">
    <property type="entry name" value="LIPOTEICHOIC ACID SYNTHASE"/>
    <property type="match status" value="1"/>
</dbReference>
<dbReference type="InterPro" id="IPR000917">
    <property type="entry name" value="Sulfatase_N"/>
</dbReference>
<dbReference type="Gene3D" id="3.30.1120.80">
    <property type="match status" value="1"/>
</dbReference>
<sequence length="642" mass="73214">MKSSRFQLLGALYLLSLVLFFAIRLLLLIVSRQDASPSLPQLLHIFATGALFDSGFFAYALIAPALYLWLLPQRLWRSRIHAWWLKLVVFVSLYAACFTLVAEYLFWDEFQVRFNFISIDYLIYRREVTDNIVQSYPVVWLFLGMFVGALLLYQPLRKPLARALNSEEPFLRRGLIALLLLLLPLSGYFTLGQPLRRISANNYINELASNGPYQFVAAFRNNELDYRQFYATLPDDQAAQLLRREVAEPNARFVSDAPYDIRRDIHNTGPEQHLNIILITVESLSSDFLDYFGNGQHLTPNLDALIDKSLFFDNFYATGTRTTRGLEAVNLSIPPTPGRSIIKRIGRETDQWSLGDVLDEKGYHSFFAYGGRSYFENMNAFYAANGYQIVDQTSVPDTEISFSNAWGMSDEDLFRQVMKVADREQQAGTPFFIQVMTTSNHRPYTYPEGRIDIPSGHGRNGAVKYTDYALGQLLSQSEQHPWFDDTLFVILADHQAGSAGKHDLPVARYHIPLWIYAPRHIPPRKVSTLSSQVDLAPTLLGLLNMSYRSCFFGHDVLAEPAGRGRALIANYQNLGLYDGKQMAILEPRRQIRLQSGLDGGKLQERAGSSDHDPLVRRDIGYYQGAAAVYRQHLNSWRNRNRK</sequence>
<feature type="binding site" evidence="8">
    <location>
        <position position="282"/>
    </location>
    <ligand>
        <name>Mn(2+)</name>
        <dbReference type="ChEBI" id="CHEBI:29035"/>
    </ligand>
</feature>
<dbReference type="SUPFAM" id="SSF53649">
    <property type="entry name" value="Alkaline phosphatase-like"/>
    <property type="match status" value="1"/>
</dbReference>
<dbReference type="CDD" id="cd16015">
    <property type="entry name" value="LTA_synthase"/>
    <property type="match status" value="1"/>
</dbReference>
<accession>A0A2K2HB35</accession>
<keyword evidence="7" id="KW-0479">Metal-binding</keyword>
<reference evidence="11 12" key="1">
    <citation type="journal article" date="2018" name="Genome Announc.">
        <title>Genome Sequence of Geothermobacter sp. HR-1 Iron Reducer from the Loihi Seamount.</title>
        <authorList>
            <person name="Smith H."/>
            <person name="Abuyen K."/>
            <person name="Tremblay J."/>
            <person name="Savalia P."/>
            <person name="Perez-Rodriguez I."/>
            <person name="Emerson D."/>
            <person name="Tully B."/>
            <person name="Amend J."/>
        </authorList>
    </citation>
    <scope>NUCLEOTIDE SEQUENCE [LARGE SCALE GENOMIC DNA]</scope>
    <source>
        <strain evidence="11 12">HR-1</strain>
    </source>
</reference>
<evidence type="ECO:0000256" key="6">
    <source>
        <dbReference type="PIRSR" id="PIRSR005091-1"/>
    </source>
</evidence>
<feature type="binding site" evidence="8">
    <location>
        <position position="494"/>
    </location>
    <ligand>
        <name>Mn(2+)</name>
        <dbReference type="ChEBI" id="CHEBI:29035"/>
    </ligand>
</feature>
<feature type="transmembrane region" description="Helical" evidence="9">
    <location>
        <begin position="42"/>
        <end position="71"/>
    </location>
</feature>
<evidence type="ECO:0000256" key="7">
    <source>
        <dbReference type="PIRSR" id="PIRSR005091-2"/>
    </source>
</evidence>
<evidence type="ECO:0000259" key="10">
    <source>
        <dbReference type="Pfam" id="PF00884"/>
    </source>
</evidence>
<evidence type="ECO:0000256" key="5">
    <source>
        <dbReference type="ARBA" id="ARBA00023136"/>
    </source>
</evidence>
<proteinExistence type="predicted"/>
<dbReference type="PIRSF" id="PIRSF005091">
    <property type="entry name" value="Mmb_sulf_HI1246"/>
    <property type="match status" value="1"/>
</dbReference>
<comment type="subcellular location">
    <subcellularLocation>
        <location evidence="1">Cell membrane</location>
        <topology evidence="1">Multi-pass membrane protein</topology>
    </subcellularLocation>
</comment>
<dbReference type="AlphaFoldDB" id="A0A2K2HB35"/>
<keyword evidence="3 9" id="KW-0812">Transmembrane</keyword>
<feature type="active site" evidence="6">
    <location>
        <position position="322"/>
    </location>
</feature>
<feature type="binding site" evidence="8">
    <location>
        <position position="493"/>
    </location>
    <ligand>
        <name>Mn(2+)</name>
        <dbReference type="ChEBI" id="CHEBI:29035"/>
    </ligand>
</feature>
<dbReference type="Pfam" id="PF00884">
    <property type="entry name" value="Sulfatase"/>
    <property type="match status" value="1"/>
</dbReference>
<feature type="transmembrane region" description="Helical" evidence="9">
    <location>
        <begin position="12"/>
        <end position="30"/>
    </location>
</feature>
<keyword evidence="4 9" id="KW-1133">Transmembrane helix</keyword>
<evidence type="ECO:0000256" key="9">
    <source>
        <dbReference type="SAM" id="Phobius"/>
    </source>
</evidence>
<evidence type="ECO:0000256" key="3">
    <source>
        <dbReference type="ARBA" id="ARBA00022692"/>
    </source>
</evidence>
<keyword evidence="7" id="KW-0464">Manganese</keyword>
<evidence type="ECO:0000256" key="8">
    <source>
        <dbReference type="PIRSR" id="PIRSR005091-3"/>
    </source>
</evidence>
<comment type="caution">
    <text evidence="11">The sequence shown here is derived from an EMBL/GenBank/DDBJ whole genome shotgun (WGS) entry which is preliminary data.</text>
</comment>
<dbReference type="InterPro" id="IPR012160">
    <property type="entry name" value="LtaS-like"/>
</dbReference>
<evidence type="ECO:0000256" key="1">
    <source>
        <dbReference type="ARBA" id="ARBA00004651"/>
    </source>
</evidence>
<dbReference type="Gene3D" id="3.40.720.10">
    <property type="entry name" value="Alkaline Phosphatase, subunit A"/>
    <property type="match status" value="1"/>
</dbReference>
<evidence type="ECO:0000256" key="4">
    <source>
        <dbReference type="ARBA" id="ARBA00022989"/>
    </source>
</evidence>
<feature type="transmembrane region" description="Helical" evidence="9">
    <location>
        <begin position="135"/>
        <end position="153"/>
    </location>
</feature>
<dbReference type="OrthoDB" id="9760224at2"/>
<feature type="domain" description="Sulfatase N-terminal" evidence="10">
    <location>
        <begin position="275"/>
        <end position="544"/>
    </location>
</feature>
<feature type="transmembrane region" description="Helical" evidence="9">
    <location>
        <begin position="174"/>
        <end position="191"/>
    </location>
</feature>
<dbReference type="GO" id="GO:0005886">
    <property type="term" value="C:plasma membrane"/>
    <property type="evidence" value="ECO:0007669"/>
    <property type="project" value="UniProtKB-SubCell"/>
</dbReference>
<evidence type="ECO:0000313" key="12">
    <source>
        <dbReference type="Proteomes" id="UP000236340"/>
    </source>
</evidence>
<dbReference type="PANTHER" id="PTHR47371:SF3">
    <property type="entry name" value="PHOSPHOGLYCEROL TRANSFERASE I"/>
    <property type="match status" value="1"/>
</dbReference>
<dbReference type="RefSeq" id="WP_103115098.1">
    <property type="nucleotide sequence ID" value="NZ_PPFX01000012.1"/>
</dbReference>
<organism evidence="11 12">
    <name type="scientific">Geothermobacter hydrogeniphilus</name>
    <dbReference type="NCBI Taxonomy" id="1969733"/>
    <lineage>
        <taxon>Bacteria</taxon>
        <taxon>Pseudomonadati</taxon>
        <taxon>Thermodesulfobacteriota</taxon>
        <taxon>Desulfuromonadia</taxon>
        <taxon>Desulfuromonadales</taxon>
        <taxon>Geothermobacteraceae</taxon>
        <taxon>Geothermobacter</taxon>
    </lineage>
</organism>
<dbReference type="Proteomes" id="UP000236340">
    <property type="component" value="Unassembled WGS sequence"/>
</dbReference>
<feature type="binding site" evidence="7">
    <location>
        <position position="441"/>
    </location>
    <ligand>
        <name>substrate</name>
    </ligand>
</feature>
<dbReference type="GO" id="GO:0046872">
    <property type="term" value="F:metal ion binding"/>
    <property type="evidence" value="ECO:0007669"/>
    <property type="project" value="UniProtKB-KW"/>
</dbReference>